<evidence type="ECO:0000256" key="1">
    <source>
        <dbReference type="ARBA" id="ARBA00008857"/>
    </source>
</evidence>
<protein>
    <submittedName>
        <fullName evidence="6">Phage integrase family site specific recombinase</fullName>
    </submittedName>
</protein>
<dbReference type="PANTHER" id="PTHR30629:SF2">
    <property type="entry name" value="PROPHAGE INTEGRASE INTS-RELATED"/>
    <property type="match status" value="1"/>
</dbReference>
<reference evidence="6" key="2">
    <citation type="journal article" date="2014" name="ISME J.">
        <title>Microbial stratification in low pH oxic and suboxic macroscopic growths along an acid mine drainage.</title>
        <authorList>
            <person name="Mendez-Garcia C."/>
            <person name="Mesa V."/>
            <person name="Sprenger R.R."/>
            <person name="Richter M."/>
            <person name="Diez M.S."/>
            <person name="Solano J."/>
            <person name="Bargiela R."/>
            <person name="Golyshina O.V."/>
            <person name="Manteca A."/>
            <person name="Ramos J.L."/>
            <person name="Gallego J.R."/>
            <person name="Llorente I."/>
            <person name="Martins Dos Santos V.A."/>
            <person name="Jensen O.N."/>
            <person name="Pelaez A.I."/>
            <person name="Sanchez J."/>
            <person name="Ferrer M."/>
        </authorList>
    </citation>
    <scope>NUCLEOTIDE SEQUENCE</scope>
</reference>
<evidence type="ECO:0000259" key="5">
    <source>
        <dbReference type="Pfam" id="PF22022"/>
    </source>
</evidence>
<dbReference type="InterPro" id="IPR053876">
    <property type="entry name" value="Phage_int_M"/>
</dbReference>
<evidence type="ECO:0000313" key="6">
    <source>
        <dbReference type="EMBL" id="EQD47842.1"/>
    </source>
</evidence>
<dbReference type="Pfam" id="PF22022">
    <property type="entry name" value="Phage_int_M"/>
    <property type="match status" value="1"/>
</dbReference>
<keyword evidence="2" id="KW-0229">DNA integration</keyword>
<evidence type="ECO:0000256" key="2">
    <source>
        <dbReference type="ARBA" id="ARBA00022908"/>
    </source>
</evidence>
<dbReference type="EMBL" id="AUZZ01005946">
    <property type="protein sequence ID" value="EQD47842.1"/>
    <property type="molecule type" value="Genomic_DNA"/>
</dbReference>
<keyword evidence="3" id="KW-0238">DNA-binding</keyword>
<dbReference type="InterPro" id="IPR010998">
    <property type="entry name" value="Integrase_recombinase_N"/>
</dbReference>
<reference evidence="6" key="1">
    <citation type="submission" date="2013-08" db="EMBL/GenBank/DDBJ databases">
        <authorList>
            <person name="Mendez C."/>
            <person name="Richter M."/>
            <person name="Ferrer M."/>
            <person name="Sanchez J."/>
        </authorList>
    </citation>
    <scope>NUCLEOTIDE SEQUENCE</scope>
</reference>
<dbReference type="Gene3D" id="1.10.150.130">
    <property type="match status" value="1"/>
</dbReference>
<dbReference type="GO" id="GO:0003677">
    <property type="term" value="F:DNA binding"/>
    <property type="evidence" value="ECO:0007669"/>
    <property type="project" value="UniProtKB-KW"/>
</dbReference>
<dbReference type="InterPro" id="IPR025166">
    <property type="entry name" value="Integrase_DNA_bind_dom"/>
</dbReference>
<gene>
    <name evidence="6" type="ORF">B2A_08266</name>
</gene>
<accession>T0ZTE5</accession>
<comment type="similarity">
    <text evidence="1">Belongs to the 'phage' integrase family.</text>
</comment>
<dbReference type="GO" id="GO:0015074">
    <property type="term" value="P:DNA integration"/>
    <property type="evidence" value="ECO:0007669"/>
    <property type="project" value="UniProtKB-KW"/>
</dbReference>
<dbReference type="InterPro" id="IPR038488">
    <property type="entry name" value="Integrase_DNA-bd_sf"/>
</dbReference>
<feature type="non-terminal residue" evidence="6">
    <location>
        <position position="252"/>
    </location>
</feature>
<feature type="domain" description="Phage integrase central" evidence="5">
    <location>
        <begin position="102"/>
        <end position="189"/>
    </location>
</feature>
<dbReference type="Gene3D" id="3.30.160.390">
    <property type="entry name" value="Integrase, DNA-binding domain"/>
    <property type="match status" value="1"/>
</dbReference>
<organism evidence="6">
    <name type="scientific">mine drainage metagenome</name>
    <dbReference type="NCBI Taxonomy" id="410659"/>
    <lineage>
        <taxon>unclassified sequences</taxon>
        <taxon>metagenomes</taxon>
        <taxon>ecological metagenomes</taxon>
    </lineage>
</organism>
<evidence type="ECO:0000256" key="3">
    <source>
        <dbReference type="ARBA" id="ARBA00023125"/>
    </source>
</evidence>
<feature type="domain" description="Integrase DNA-binding" evidence="4">
    <location>
        <begin position="3"/>
        <end position="86"/>
    </location>
</feature>
<comment type="caution">
    <text evidence="6">The sequence shown here is derived from an EMBL/GenBank/DDBJ whole genome shotgun (WGS) entry which is preliminary data.</text>
</comment>
<dbReference type="Pfam" id="PF13356">
    <property type="entry name" value="Arm-DNA-bind_3"/>
    <property type="match status" value="1"/>
</dbReference>
<dbReference type="InterPro" id="IPR011010">
    <property type="entry name" value="DNA_brk_join_enz"/>
</dbReference>
<dbReference type="InterPro" id="IPR050808">
    <property type="entry name" value="Phage_Integrase"/>
</dbReference>
<dbReference type="PANTHER" id="PTHR30629">
    <property type="entry name" value="PROPHAGE INTEGRASE"/>
    <property type="match status" value="1"/>
</dbReference>
<dbReference type="AlphaFoldDB" id="T0ZTE5"/>
<name>T0ZTE5_9ZZZZ</name>
<proteinExistence type="inferred from homology"/>
<sequence length="252" mass="28636">MALTDTALKALKPKAASYIVTDDRGLYAEVLPTGSIVWRYRYRLSGRREKLTLGKYPALTLKHARLKRDEAAQAVALGQSPAQKKQLAKVAGPENATVAQFAARFFRDIQERDRKDNTMTRRYLDKDIVPHIGARQVRQITAEDVRCVVWRKKEQGFDAAAGQIRGLLKRMLDYAVTCGLLAHNPVTALPMRHVYRAAARDRALTPEEIQLFLRSAQASNIRRQFKIALHLILMTLVRKSELLLAQWKDVHL</sequence>
<evidence type="ECO:0000259" key="4">
    <source>
        <dbReference type="Pfam" id="PF13356"/>
    </source>
</evidence>
<dbReference type="SUPFAM" id="SSF56349">
    <property type="entry name" value="DNA breaking-rejoining enzymes"/>
    <property type="match status" value="1"/>
</dbReference>